<keyword evidence="10" id="KW-1185">Reference proteome</keyword>
<evidence type="ECO:0000313" key="9">
    <source>
        <dbReference type="EMBL" id="CAI9093579.1"/>
    </source>
</evidence>
<protein>
    <recommendedName>
        <fullName evidence="6">Histidine-containing phosphotransfer protein</fullName>
    </recommendedName>
</protein>
<keyword evidence="2 6" id="KW-0932">Cytokinin signaling pathway</keyword>
<dbReference type="SUPFAM" id="SSF56235">
    <property type="entry name" value="N-terminal nucleophile aminohydrolases (Ntn hydrolases)"/>
    <property type="match status" value="1"/>
</dbReference>
<dbReference type="InterPro" id="IPR045871">
    <property type="entry name" value="AHP1-5/YPD1"/>
</dbReference>
<comment type="domain">
    <text evidence="6">Histidine-containing phosphotransfer domain (HPt) contains an active histidine that mediates the phosphotransfer.</text>
</comment>
<feature type="modified residue" description="Phosphohistidine" evidence="5">
    <location>
        <position position="79"/>
    </location>
</feature>
<dbReference type="SUPFAM" id="SSF47226">
    <property type="entry name" value="Histidine-containing phosphotransfer domain, HPT domain"/>
    <property type="match status" value="1"/>
</dbReference>
<dbReference type="PROSITE" id="PS50894">
    <property type="entry name" value="HPT"/>
    <property type="match status" value="1"/>
</dbReference>
<dbReference type="GO" id="GO:0005829">
    <property type="term" value="C:cytosol"/>
    <property type="evidence" value="ECO:0007669"/>
    <property type="project" value="UniProtKB-SubCell"/>
</dbReference>
<evidence type="ECO:0000313" key="10">
    <source>
        <dbReference type="Proteomes" id="UP001161247"/>
    </source>
</evidence>
<proteinExistence type="predicted"/>
<dbReference type="PANTHER" id="PTHR28242">
    <property type="entry name" value="PHOSPHORELAY INTERMEDIATE PROTEIN YPD1"/>
    <property type="match status" value="1"/>
</dbReference>
<evidence type="ECO:0000256" key="6">
    <source>
        <dbReference type="RuleBase" id="RU369004"/>
    </source>
</evidence>
<dbReference type="AlphaFoldDB" id="A0AAV1CG56"/>
<dbReference type="PANTHER" id="PTHR28242:SF51">
    <property type="entry name" value="HISTIDINE-CONTAINING PHOSPHOTRANSFER PROTEIN"/>
    <property type="match status" value="1"/>
</dbReference>
<name>A0AAV1CG56_OLDCO</name>
<dbReference type="FunFam" id="1.20.120.160:FF:000001">
    <property type="entry name" value="Histidine-containing phosphotransfer protein 1"/>
    <property type="match status" value="1"/>
</dbReference>
<dbReference type="InterPro" id="IPR008207">
    <property type="entry name" value="Sig_transdc_His_kin_Hpt_dom"/>
</dbReference>
<comment type="subcellular location">
    <subcellularLocation>
        <location evidence="6">Cytoplasm</location>
        <location evidence="6">Cytosol</location>
    </subcellularLocation>
    <subcellularLocation>
        <location evidence="6">Nucleus</location>
    </subcellularLocation>
</comment>
<dbReference type="Gene3D" id="1.20.120.160">
    <property type="entry name" value="HPT domain"/>
    <property type="match status" value="1"/>
</dbReference>
<evidence type="ECO:0000256" key="2">
    <source>
        <dbReference type="ARBA" id="ARBA00022864"/>
    </source>
</evidence>
<evidence type="ECO:0000256" key="3">
    <source>
        <dbReference type="ARBA" id="ARBA00023012"/>
    </source>
</evidence>
<feature type="region of interest" description="Disordered" evidence="7">
    <location>
        <begin position="197"/>
        <end position="216"/>
    </location>
</feature>
<sequence>MEGSQLQRQAASIRRTLFEQGYLDEQFIQLEELQDDANPHFVEEVVKLFYTDSVRFIRNIELAMQRNPLDFDKLDDYMHQFKGSSSGIGAKKVKKECTQFQDYCKAGDAEGCLRTFQAVKQEHANLKRRLEAYFQEKTEDILFRRLLKKEETQTKSLMRHQTYADILEKGKVEAMDIISGPESVICPELGMLHLKLGPQDGSEPQSSDPFSINDHLELGSSSGRHNDLENIIGRYVEFVLGQRRIFPPVPDSFPKTERGSTTLAFFNGDEILIAVDHKEFFIFSPKSSVRNVVELNSHMLAAISGGREVFLFLVSKLDDEIPAIEAAKLAKSAICYAAYGAYECGNFVSVFLVNEDGWKTLIAGDVIEEWQEENIKMLRSDYDLPMRVYIGSLD</sequence>
<dbReference type="GO" id="GO:0000160">
    <property type="term" value="P:phosphorelay signal transduction system"/>
    <property type="evidence" value="ECO:0007669"/>
    <property type="project" value="UniProtKB-UniRule"/>
</dbReference>
<dbReference type="InterPro" id="IPR036641">
    <property type="entry name" value="HPT_dom_sf"/>
</dbReference>
<evidence type="ECO:0000259" key="8">
    <source>
        <dbReference type="PROSITE" id="PS50894"/>
    </source>
</evidence>
<keyword evidence="4" id="KW-0539">Nucleus</keyword>
<reference evidence="9" key="1">
    <citation type="submission" date="2023-03" db="EMBL/GenBank/DDBJ databases">
        <authorList>
            <person name="Julca I."/>
        </authorList>
    </citation>
    <scope>NUCLEOTIDE SEQUENCE</scope>
</reference>
<keyword evidence="3 6" id="KW-0902">Two-component regulatory system</keyword>
<evidence type="ECO:0000256" key="7">
    <source>
        <dbReference type="SAM" id="MobiDB-lite"/>
    </source>
</evidence>
<evidence type="ECO:0000256" key="4">
    <source>
        <dbReference type="ARBA" id="ARBA00023242"/>
    </source>
</evidence>
<dbReference type="InterPro" id="IPR029055">
    <property type="entry name" value="Ntn_hydrolases_N"/>
</dbReference>
<dbReference type="Pfam" id="PF01627">
    <property type="entry name" value="Hpt"/>
    <property type="match status" value="1"/>
</dbReference>
<dbReference type="GO" id="GO:0009736">
    <property type="term" value="P:cytokinin-activated signaling pathway"/>
    <property type="evidence" value="ECO:0007669"/>
    <property type="project" value="UniProtKB-KW"/>
</dbReference>
<dbReference type="Proteomes" id="UP001161247">
    <property type="component" value="Chromosome 2"/>
</dbReference>
<comment type="function">
    <text evidence="6">Functions as a two-component phosphorelay mediators between cytokinin sensor histidine kinases and response regulators (B-type ARRs). Plays an important role in propagating cytokinin signal transduction.</text>
</comment>
<accession>A0AAV1CG56</accession>
<keyword evidence="5" id="KW-0597">Phosphoprotein</keyword>
<dbReference type="GO" id="GO:0009927">
    <property type="term" value="F:histidine phosphotransfer kinase activity"/>
    <property type="evidence" value="ECO:0007669"/>
    <property type="project" value="UniProtKB-UniRule"/>
</dbReference>
<dbReference type="GO" id="GO:0043424">
    <property type="term" value="F:protein histidine kinase binding"/>
    <property type="evidence" value="ECO:0007669"/>
    <property type="project" value="UniProtKB-UniRule"/>
</dbReference>
<organism evidence="9 10">
    <name type="scientific">Oldenlandia corymbosa var. corymbosa</name>
    <dbReference type="NCBI Taxonomy" id="529605"/>
    <lineage>
        <taxon>Eukaryota</taxon>
        <taxon>Viridiplantae</taxon>
        <taxon>Streptophyta</taxon>
        <taxon>Embryophyta</taxon>
        <taxon>Tracheophyta</taxon>
        <taxon>Spermatophyta</taxon>
        <taxon>Magnoliopsida</taxon>
        <taxon>eudicotyledons</taxon>
        <taxon>Gunneridae</taxon>
        <taxon>Pentapetalae</taxon>
        <taxon>asterids</taxon>
        <taxon>lamiids</taxon>
        <taxon>Gentianales</taxon>
        <taxon>Rubiaceae</taxon>
        <taxon>Rubioideae</taxon>
        <taxon>Spermacoceae</taxon>
        <taxon>Hedyotis-Oldenlandia complex</taxon>
        <taxon>Oldenlandia</taxon>
    </lineage>
</organism>
<gene>
    <name evidence="9" type="ORF">OLC1_LOCUS4951</name>
</gene>
<feature type="domain" description="HPt" evidence="8">
    <location>
        <begin position="38"/>
        <end position="133"/>
    </location>
</feature>
<evidence type="ECO:0000256" key="1">
    <source>
        <dbReference type="ARBA" id="ARBA00022490"/>
    </source>
</evidence>
<dbReference type="EMBL" id="OX459119">
    <property type="protein sequence ID" value="CAI9093579.1"/>
    <property type="molecule type" value="Genomic_DNA"/>
</dbReference>
<evidence type="ECO:0000256" key="5">
    <source>
        <dbReference type="PROSITE-ProRule" id="PRU00110"/>
    </source>
</evidence>
<dbReference type="GO" id="GO:0005634">
    <property type="term" value="C:nucleus"/>
    <property type="evidence" value="ECO:0007669"/>
    <property type="project" value="UniProtKB-SubCell"/>
</dbReference>
<keyword evidence="1" id="KW-0963">Cytoplasm</keyword>